<dbReference type="Proteomes" id="UP001062901">
    <property type="component" value="Unassembled WGS sequence"/>
</dbReference>
<keyword evidence="1" id="KW-1133">Transmembrane helix</keyword>
<organism evidence="2 3">
    <name type="scientific">Saccharibacter floricola DSM 15669</name>
    <dbReference type="NCBI Taxonomy" id="1123227"/>
    <lineage>
        <taxon>Bacteria</taxon>
        <taxon>Pseudomonadati</taxon>
        <taxon>Pseudomonadota</taxon>
        <taxon>Alphaproteobacteria</taxon>
        <taxon>Acetobacterales</taxon>
        <taxon>Acetobacteraceae</taxon>
        <taxon>Saccharibacter</taxon>
    </lineage>
</organism>
<sequence>MTDFSFQRETLPDLTPWQGMLSRKEVLEFSRALYPGDVGPEDVLEAACLIDAWQRGNVAFSIEKARDENVPEGEETPGYCSLSDLRVLVSIKDDAPLPECPGGHEGKQELLDNSVAEKDGEIAILKGTVSDLKWRLYVKHDKALSLEGQLHQEKTALAEAQQALKKRTILAVCFAGVAAIEAASCLVWAYL</sequence>
<comment type="caution">
    <text evidence="2">The sequence shown here is derived from an EMBL/GenBank/DDBJ whole genome shotgun (WGS) entry which is preliminary data.</text>
</comment>
<dbReference type="RefSeq" id="WP_018981162.1">
    <property type="nucleotide sequence ID" value="NZ_BAQD01000061.1"/>
</dbReference>
<evidence type="ECO:0000313" key="3">
    <source>
        <dbReference type="Proteomes" id="UP001062901"/>
    </source>
</evidence>
<proteinExistence type="predicted"/>
<keyword evidence="3" id="KW-1185">Reference proteome</keyword>
<keyword evidence="1" id="KW-0812">Transmembrane</keyword>
<keyword evidence="1" id="KW-0472">Membrane</keyword>
<accession>A0ABQ0P0G8</accession>
<reference evidence="2" key="1">
    <citation type="submission" date="2013-04" db="EMBL/GenBank/DDBJ databases">
        <title>The genome sequencing project of 58 acetic acid bacteria.</title>
        <authorList>
            <person name="Okamoto-Kainuma A."/>
            <person name="Ishikawa M."/>
            <person name="Umino S."/>
            <person name="Koizumi Y."/>
            <person name="Shiwa Y."/>
            <person name="Yoshikawa H."/>
            <person name="Matsutani M."/>
            <person name="Matsushita K."/>
        </authorList>
    </citation>
    <scope>NUCLEOTIDE SEQUENCE</scope>
    <source>
        <strain evidence="2">DSM 15669</strain>
    </source>
</reference>
<name>A0ABQ0P0G8_9PROT</name>
<evidence type="ECO:0000313" key="2">
    <source>
        <dbReference type="EMBL" id="GBQ08048.1"/>
    </source>
</evidence>
<gene>
    <name evidence="2" type="ORF">AA15669_1636</name>
</gene>
<evidence type="ECO:0000256" key="1">
    <source>
        <dbReference type="SAM" id="Phobius"/>
    </source>
</evidence>
<dbReference type="EMBL" id="BAQD01000061">
    <property type="protein sequence ID" value="GBQ08048.1"/>
    <property type="molecule type" value="Genomic_DNA"/>
</dbReference>
<feature type="transmembrane region" description="Helical" evidence="1">
    <location>
        <begin position="169"/>
        <end position="190"/>
    </location>
</feature>
<protein>
    <submittedName>
        <fullName evidence="2">Uncharacterized protein</fullName>
    </submittedName>
</protein>